<dbReference type="AlphaFoldDB" id="A0AA44KT01"/>
<organism evidence="2 3">
    <name type="scientific">Bacillus proteolyticus</name>
    <dbReference type="NCBI Taxonomy" id="2026192"/>
    <lineage>
        <taxon>Bacteria</taxon>
        <taxon>Bacillati</taxon>
        <taxon>Bacillota</taxon>
        <taxon>Bacilli</taxon>
        <taxon>Bacillales</taxon>
        <taxon>Bacillaceae</taxon>
        <taxon>Bacillus</taxon>
        <taxon>Bacillus cereus group</taxon>
    </lineage>
</organism>
<comment type="caution">
    <text evidence="2">The sequence shown here is derived from an EMBL/GenBank/DDBJ whole genome shotgun (WGS) entry which is preliminary data.</text>
</comment>
<feature type="coiled-coil region" evidence="1">
    <location>
        <begin position="5"/>
        <end position="45"/>
    </location>
</feature>
<dbReference type="Proteomes" id="UP000183185">
    <property type="component" value="Unassembled WGS sequence"/>
</dbReference>
<evidence type="ECO:0000256" key="1">
    <source>
        <dbReference type="SAM" id="Coils"/>
    </source>
</evidence>
<proteinExistence type="predicted"/>
<reference evidence="2 3" key="1">
    <citation type="submission" date="2016-06" db="EMBL/GenBank/DDBJ databases">
        <title>First insights into the genetic diversity and population structure of in the Bacillus cereus group bacteria from diverse marine environments.</title>
        <authorList>
            <person name="Liu Y."/>
            <person name="Lai Q."/>
            <person name="Shao Z."/>
        </authorList>
    </citation>
    <scope>NUCLEOTIDE SEQUENCE [LARGE SCALE GENOMIC DNA]</scope>
    <source>
        <strain evidence="2 3">TD42</strain>
    </source>
</reference>
<dbReference type="EMBL" id="MACH01000127">
    <property type="protein sequence ID" value="OJE39920.1"/>
    <property type="molecule type" value="Genomic_DNA"/>
</dbReference>
<dbReference type="RefSeq" id="WP_071747129.1">
    <property type="nucleotide sequence ID" value="NZ_MACH01000127.1"/>
</dbReference>
<keyword evidence="1" id="KW-0175">Coiled coil</keyword>
<name>A0AA44KT01_9BACI</name>
<evidence type="ECO:0000313" key="2">
    <source>
        <dbReference type="EMBL" id="OJE39920.1"/>
    </source>
</evidence>
<gene>
    <name evidence="2" type="ORF">BAQ49_02830</name>
</gene>
<evidence type="ECO:0000313" key="3">
    <source>
        <dbReference type="Proteomes" id="UP000183185"/>
    </source>
</evidence>
<protein>
    <submittedName>
        <fullName evidence="2">Chromosome segregation protein</fullName>
    </submittedName>
</protein>
<accession>A0AA44KT01</accession>
<sequence>MIRQVILSEEEYEEIERELADYSRLKKQLKEFEETKVQLEKVSEEFENFINLVKEMFKDSGGGEFSYRETGKYYNDYLYLKKEIVAELFNMFFEEEFYNQTGLKVDRYWNIK</sequence>